<dbReference type="VEuPathDB" id="FungiDB:PYU1_G012055"/>
<dbReference type="EMBL" id="GL376621">
    <property type="status" value="NOT_ANNOTATED_CDS"/>
    <property type="molecule type" value="Genomic_DNA"/>
</dbReference>
<dbReference type="SUPFAM" id="SSF48371">
    <property type="entry name" value="ARM repeat"/>
    <property type="match status" value="1"/>
</dbReference>
<evidence type="ECO:0000313" key="2">
    <source>
        <dbReference type="Proteomes" id="UP000019132"/>
    </source>
</evidence>
<dbReference type="InParanoid" id="K3X4D2"/>
<dbReference type="Proteomes" id="UP000019132">
    <property type="component" value="Unassembled WGS sequence"/>
</dbReference>
<dbReference type="InterPro" id="IPR016024">
    <property type="entry name" value="ARM-type_fold"/>
</dbReference>
<organism evidence="1 2">
    <name type="scientific">Globisporangium ultimum (strain ATCC 200006 / CBS 805.95 / DAOM BR144)</name>
    <name type="common">Pythium ultimum</name>
    <dbReference type="NCBI Taxonomy" id="431595"/>
    <lineage>
        <taxon>Eukaryota</taxon>
        <taxon>Sar</taxon>
        <taxon>Stramenopiles</taxon>
        <taxon>Oomycota</taxon>
        <taxon>Peronosporomycetes</taxon>
        <taxon>Pythiales</taxon>
        <taxon>Pythiaceae</taxon>
        <taxon>Globisporangium</taxon>
    </lineage>
</organism>
<reference evidence="2" key="2">
    <citation type="submission" date="2010-04" db="EMBL/GenBank/DDBJ databases">
        <authorList>
            <person name="Buell R."/>
            <person name="Hamilton J."/>
            <person name="Hostetler J."/>
        </authorList>
    </citation>
    <scope>NUCLEOTIDE SEQUENCE [LARGE SCALE GENOMIC DNA]</scope>
    <source>
        <strain evidence="2">DAOM:BR144</strain>
    </source>
</reference>
<evidence type="ECO:0000313" key="1">
    <source>
        <dbReference type="EnsemblProtists" id="PYU1_T012081"/>
    </source>
</evidence>
<dbReference type="InterPro" id="IPR011989">
    <property type="entry name" value="ARM-like"/>
</dbReference>
<dbReference type="EnsemblProtists" id="PYU1_T012081">
    <property type="protein sequence ID" value="PYU1_T012081"/>
    <property type="gene ID" value="PYU1_G012055"/>
</dbReference>
<keyword evidence="2" id="KW-1185">Reference proteome</keyword>
<reference evidence="2" key="1">
    <citation type="journal article" date="2010" name="Genome Biol.">
        <title>Genome sequence of the necrotrophic plant pathogen Pythium ultimum reveals original pathogenicity mechanisms and effector repertoire.</title>
        <authorList>
            <person name="Levesque C.A."/>
            <person name="Brouwer H."/>
            <person name="Cano L."/>
            <person name="Hamilton J.P."/>
            <person name="Holt C."/>
            <person name="Huitema E."/>
            <person name="Raffaele S."/>
            <person name="Robideau G.P."/>
            <person name="Thines M."/>
            <person name="Win J."/>
            <person name="Zerillo M.M."/>
            <person name="Beakes G.W."/>
            <person name="Boore J.L."/>
            <person name="Busam D."/>
            <person name="Dumas B."/>
            <person name="Ferriera S."/>
            <person name="Fuerstenberg S.I."/>
            <person name="Gachon C.M."/>
            <person name="Gaulin E."/>
            <person name="Govers F."/>
            <person name="Grenville-Briggs L."/>
            <person name="Horner N."/>
            <person name="Hostetler J."/>
            <person name="Jiang R.H."/>
            <person name="Johnson J."/>
            <person name="Krajaejun T."/>
            <person name="Lin H."/>
            <person name="Meijer H.J."/>
            <person name="Moore B."/>
            <person name="Morris P."/>
            <person name="Phuntmart V."/>
            <person name="Puiu D."/>
            <person name="Shetty J."/>
            <person name="Stajich J.E."/>
            <person name="Tripathy S."/>
            <person name="Wawra S."/>
            <person name="van West P."/>
            <person name="Whitty B.R."/>
            <person name="Coutinho P.M."/>
            <person name="Henrissat B."/>
            <person name="Martin F."/>
            <person name="Thomas P.D."/>
            <person name="Tyler B.M."/>
            <person name="De Vries R.P."/>
            <person name="Kamoun S."/>
            <person name="Yandell M."/>
            <person name="Tisserat N."/>
            <person name="Buell C.R."/>
        </authorList>
    </citation>
    <scope>NUCLEOTIDE SEQUENCE</scope>
    <source>
        <strain evidence="2">DAOM:BR144</strain>
    </source>
</reference>
<reference evidence="1" key="3">
    <citation type="submission" date="2015-02" db="UniProtKB">
        <authorList>
            <consortium name="EnsemblProtists"/>
        </authorList>
    </citation>
    <scope>IDENTIFICATION</scope>
    <source>
        <strain evidence="1">DAOM BR144</strain>
    </source>
</reference>
<protein>
    <submittedName>
        <fullName evidence="1">Uncharacterized protein</fullName>
    </submittedName>
</protein>
<dbReference type="AlphaFoldDB" id="K3X4D2"/>
<dbReference type="OMA" id="HADECAS"/>
<dbReference type="Gene3D" id="1.25.10.10">
    <property type="entry name" value="Leucine-rich Repeat Variant"/>
    <property type="match status" value="1"/>
</dbReference>
<accession>K3X4D2</accession>
<name>K3X4D2_GLOUD</name>
<dbReference type="eggNOG" id="ENOG502QUZW">
    <property type="taxonomic scope" value="Eukaryota"/>
</dbReference>
<sequence>MIDLLYTSTDIALADATLFLLEYMIELFDIDSSDSESDSELELVARSGEGILLLQSVLTSAHTLPNHPLIMNGIARYLRSLSAAVVLPSDVYLQASLNLCRGLNFAASFAVAAQALLQNSNSISKYTEVSERAELLQTLLAVSSTSPTPDVSISARGDLLEATFRTMGGISNADFANFCNAVLTSIMTSMQSSHADECASAIALLGRAISGVQAPKQALALVDQIWGIVGASIARHQADTSCRDGAVQLFLNVAPVLDAHHVHIQREILDLCLRWYPESFAGEILKCCIAIVTKEKANAEFEATVEQIIPVRDVPVEDLDAGERNIAAFCENHRNVALASQEIIQFMQLIRQVQEISDAACDLILDACTASQESCVREMEQFTTSITRGVLSYFGPKRVHYRQRNLWEFLFQVLHSPRVPSHIQGLFRAALSACVFESTALRGCLSLDALHDVQAEMLALRQRHRFR</sequence>
<dbReference type="HOGENOM" id="CLU_491341_0_0_1"/>
<proteinExistence type="predicted"/>